<dbReference type="Pfam" id="PF01136">
    <property type="entry name" value="Peptidase_U32"/>
    <property type="match status" value="1"/>
</dbReference>
<accession>A0ABT1BT94</accession>
<dbReference type="Proteomes" id="UP001204851">
    <property type="component" value="Unassembled WGS sequence"/>
</dbReference>
<evidence type="ECO:0000313" key="3">
    <source>
        <dbReference type="Proteomes" id="UP001204851"/>
    </source>
</evidence>
<comment type="similarity">
    <text evidence="1">Belongs to the peptidase U32 family. UbiV subfamily.</text>
</comment>
<dbReference type="HAMAP" id="MF_02233">
    <property type="entry name" value="UbiV"/>
    <property type="match status" value="1"/>
</dbReference>
<organism evidence="2 3">
    <name type="scientific">Ideonella oryzae</name>
    <dbReference type="NCBI Taxonomy" id="2937441"/>
    <lineage>
        <taxon>Bacteria</taxon>
        <taxon>Pseudomonadati</taxon>
        <taxon>Pseudomonadota</taxon>
        <taxon>Betaproteobacteria</taxon>
        <taxon>Burkholderiales</taxon>
        <taxon>Sphaerotilaceae</taxon>
        <taxon>Ideonella</taxon>
    </lineage>
</organism>
<keyword evidence="1" id="KW-0831">Ubiquinone biosynthesis</keyword>
<keyword evidence="1" id="KW-0479">Metal-binding</keyword>
<proteinExistence type="inferred from homology"/>
<feature type="binding site" evidence="1">
    <location>
        <position position="216"/>
    </location>
    <ligand>
        <name>[4Fe-4S] cluster</name>
        <dbReference type="ChEBI" id="CHEBI:49883"/>
    </ligand>
</feature>
<dbReference type="EMBL" id="JAMXMC010000012">
    <property type="protein sequence ID" value="MCO5978776.1"/>
    <property type="molecule type" value="Genomic_DNA"/>
</dbReference>
<dbReference type="RefSeq" id="WP_252771647.1">
    <property type="nucleotide sequence ID" value="NZ_JAMXMC010000012.1"/>
</dbReference>
<keyword evidence="3" id="KW-1185">Reference proteome</keyword>
<evidence type="ECO:0000313" key="2">
    <source>
        <dbReference type="EMBL" id="MCO5978776.1"/>
    </source>
</evidence>
<keyword evidence="1" id="KW-0411">Iron-sulfur</keyword>
<reference evidence="2 3" key="1">
    <citation type="submission" date="2022-06" db="EMBL/GenBank/DDBJ databases">
        <title>Ideonella sp. NS12-5 Genome sequencing and assembly.</title>
        <authorList>
            <person name="Jung Y."/>
        </authorList>
    </citation>
    <scope>NUCLEOTIDE SEQUENCE [LARGE SCALE GENOMIC DNA]</scope>
    <source>
        <strain evidence="2 3">NS12-5</strain>
    </source>
</reference>
<keyword evidence="1" id="KW-0408">Iron</keyword>
<feature type="binding site" evidence="1">
    <location>
        <position position="199"/>
    </location>
    <ligand>
        <name>[4Fe-4S] cluster</name>
        <dbReference type="ChEBI" id="CHEBI:49883"/>
    </ligand>
</feature>
<dbReference type="InterPro" id="IPR051454">
    <property type="entry name" value="RNA/ubiquinone_mod_enzymes"/>
</dbReference>
<dbReference type="PANTHER" id="PTHR30217">
    <property type="entry name" value="PEPTIDASE U32 FAMILY"/>
    <property type="match status" value="1"/>
</dbReference>
<comment type="function">
    <text evidence="1">Required for O(2)-independent ubiquinone (coenzyme Q) biosynthesis. Together with UbiU, is essential for the C6-hydroxylation reaction in the oxygen-independent ubiquinone biosynthesis pathway.</text>
</comment>
<protein>
    <recommendedName>
        <fullName evidence="1">Ubiquinone biosynthesis protein UbiV</fullName>
    </recommendedName>
</protein>
<feature type="binding site" evidence="1">
    <location>
        <position position="212"/>
    </location>
    <ligand>
        <name>[4Fe-4S] cluster</name>
        <dbReference type="ChEBI" id="CHEBI:49883"/>
    </ligand>
</feature>
<dbReference type="NCBIfam" id="NF011991">
    <property type="entry name" value="PRK15447.1"/>
    <property type="match status" value="1"/>
</dbReference>
<comment type="pathway">
    <text evidence="1">Cofactor biosynthesis; ubiquinone biosynthesis.</text>
</comment>
<dbReference type="PANTHER" id="PTHR30217:SF11">
    <property type="entry name" value="UBIQUINONE BIOSYNTHESIS PROTEIN UBIV"/>
    <property type="match status" value="1"/>
</dbReference>
<gene>
    <name evidence="1" type="primary">ubiV</name>
    <name evidence="2" type="ORF">M0L44_18925</name>
</gene>
<dbReference type="InterPro" id="IPR001539">
    <property type="entry name" value="Peptidase_U32"/>
</dbReference>
<dbReference type="InterPro" id="IPR043693">
    <property type="entry name" value="UbiV"/>
</dbReference>
<evidence type="ECO:0000256" key="1">
    <source>
        <dbReference type="HAMAP-Rule" id="MF_02233"/>
    </source>
</evidence>
<keyword evidence="1" id="KW-0004">4Fe-4S</keyword>
<comment type="cofactor">
    <cofactor evidence="1">
        <name>[4Fe-4S] cluster</name>
        <dbReference type="ChEBI" id="CHEBI:49883"/>
    </cofactor>
</comment>
<sequence>MNDSAFSAPATSSTAPRRWGLTVGPVQYLWPRERLLAFYAQLADSPADCIVLGEVVCARRRELRLDDWLALGRELAQAGKQVVHATQTLVETEADLRQIERLGAETDPWVEAGDASALALLQGRVPLVLGPHINIYSHRALQEHADLGVVRWVPPLELSLQAVACIQPPERPVVGWSGRPIETEVWAFGRMPLSFSARCFTARHHGVPKDRCGFPCLDDPDGRLVRSGEGEDFLVLNGTQTQSAGVHCLLGQAKALAAAGVQRLRLSPSSNGFAQVLADFDAVFNGGASPQGRSAAWAGLGVPGPLVSGYAFDRPGMAATATSPLEMPA</sequence>
<comment type="subunit">
    <text evidence="1">Forms a heterodimer with UbiU.</text>
</comment>
<name>A0ABT1BT94_9BURK</name>
<comment type="caution">
    <text evidence="2">The sequence shown here is derived from an EMBL/GenBank/DDBJ whole genome shotgun (WGS) entry which is preliminary data.</text>
</comment>
<feature type="binding site" evidence="1">
    <location>
        <position position="57"/>
    </location>
    <ligand>
        <name>[4Fe-4S] cluster</name>
        <dbReference type="ChEBI" id="CHEBI:49883"/>
    </ligand>
</feature>